<dbReference type="AlphaFoldDB" id="A0A6J7IVY4"/>
<proteinExistence type="predicted"/>
<organism evidence="1">
    <name type="scientific">freshwater metagenome</name>
    <dbReference type="NCBI Taxonomy" id="449393"/>
    <lineage>
        <taxon>unclassified sequences</taxon>
        <taxon>metagenomes</taxon>
        <taxon>ecological metagenomes</taxon>
    </lineage>
</organism>
<gene>
    <name evidence="1" type="ORF">UFOPK3773_00492</name>
</gene>
<accession>A0A6J7IVY4</accession>
<sequence length="49" mass="5120">MSDSREAPEAGAGKAAWKPLEVRTLGGVAAAQSGFRVKLSETVDYNPIS</sequence>
<protein>
    <submittedName>
        <fullName evidence="1">Unannotated protein</fullName>
    </submittedName>
</protein>
<reference evidence="1" key="1">
    <citation type="submission" date="2020-05" db="EMBL/GenBank/DDBJ databases">
        <authorList>
            <person name="Chiriac C."/>
            <person name="Salcher M."/>
            <person name="Ghai R."/>
            <person name="Kavagutti S V."/>
        </authorList>
    </citation>
    <scope>NUCLEOTIDE SEQUENCE</scope>
</reference>
<name>A0A6J7IVY4_9ZZZZ</name>
<dbReference type="EMBL" id="CAFBNF010000034">
    <property type="protein sequence ID" value="CAB4935293.1"/>
    <property type="molecule type" value="Genomic_DNA"/>
</dbReference>
<evidence type="ECO:0000313" key="1">
    <source>
        <dbReference type="EMBL" id="CAB4935293.1"/>
    </source>
</evidence>